<dbReference type="Proteomes" id="UP000193144">
    <property type="component" value="Unassembled WGS sequence"/>
</dbReference>
<sequence>MLLPPTTDERVTDLQTRTAALCLPLFTYFDLTEACCKLAGSVVAARTTCFPLVSTSMERQKLSLASSRSAPCSVLQLSRDSHASHTLSCQATSSPTSVGSFGLWGVLSSGYRERENAAENPYSPLMQVMDGFDARSSALGREARAITLSLPWRSSGEPYGHRLGLVLRIFSWPRKLP</sequence>
<organism evidence="1 2">
    <name type="scientific">Clohesyomyces aquaticus</name>
    <dbReference type="NCBI Taxonomy" id="1231657"/>
    <lineage>
        <taxon>Eukaryota</taxon>
        <taxon>Fungi</taxon>
        <taxon>Dikarya</taxon>
        <taxon>Ascomycota</taxon>
        <taxon>Pezizomycotina</taxon>
        <taxon>Dothideomycetes</taxon>
        <taxon>Pleosporomycetidae</taxon>
        <taxon>Pleosporales</taxon>
        <taxon>Lindgomycetaceae</taxon>
        <taxon>Clohesyomyces</taxon>
    </lineage>
</organism>
<comment type="caution">
    <text evidence="1">The sequence shown here is derived from an EMBL/GenBank/DDBJ whole genome shotgun (WGS) entry which is preliminary data.</text>
</comment>
<protein>
    <submittedName>
        <fullName evidence="1">Uncharacterized protein</fullName>
    </submittedName>
</protein>
<dbReference type="EMBL" id="MCFA01000029">
    <property type="protein sequence ID" value="ORY14909.1"/>
    <property type="molecule type" value="Genomic_DNA"/>
</dbReference>
<keyword evidence="2" id="KW-1185">Reference proteome</keyword>
<evidence type="ECO:0000313" key="2">
    <source>
        <dbReference type="Proteomes" id="UP000193144"/>
    </source>
</evidence>
<reference evidence="1 2" key="1">
    <citation type="submission" date="2016-07" db="EMBL/GenBank/DDBJ databases">
        <title>Pervasive Adenine N6-methylation of Active Genes in Fungi.</title>
        <authorList>
            <consortium name="DOE Joint Genome Institute"/>
            <person name="Mondo S.J."/>
            <person name="Dannebaum R.O."/>
            <person name="Kuo R.C."/>
            <person name="Labutti K."/>
            <person name="Haridas S."/>
            <person name="Kuo A."/>
            <person name="Salamov A."/>
            <person name="Ahrendt S.R."/>
            <person name="Lipzen A."/>
            <person name="Sullivan W."/>
            <person name="Andreopoulos W.B."/>
            <person name="Clum A."/>
            <person name="Lindquist E."/>
            <person name="Daum C."/>
            <person name="Ramamoorthy G.K."/>
            <person name="Gryganskyi A."/>
            <person name="Culley D."/>
            <person name="Magnuson J.K."/>
            <person name="James T.Y."/>
            <person name="O'Malley M.A."/>
            <person name="Stajich J.E."/>
            <person name="Spatafora J.W."/>
            <person name="Visel A."/>
            <person name="Grigoriev I.V."/>
        </authorList>
    </citation>
    <scope>NUCLEOTIDE SEQUENCE [LARGE SCALE GENOMIC DNA]</scope>
    <source>
        <strain evidence="1 2">CBS 115471</strain>
    </source>
</reference>
<evidence type="ECO:0000313" key="1">
    <source>
        <dbReference type="EMBL" id="ORY14909.1"/>
    </source>
</evidence>
<gene>
    <name evidence="1" type="ORF">BCR34DRAFT_202046</name>
</gene>
<name>A0A1Y1ZXC7_9PLEO</name>
<accession>A0A1Y1ZXC7</accession>
<dbReference type="AlphaFoldDB" id="A0A1Y1ZXC7"/>
<proteinExistence type="predicted"/>